<evidence type="ECO:0000256" key="1">
    <source>
        <dbReference type="SAM" id="SignalP"/>
    </source>
</evidence>
<dbReference type="GeneID" id="63783232"/>
<sequence length="349" mass="39580">MSAGILLLACWKLLWLLLLSVVSADALPDFWSSYEPQNYATVNYFFMRFNGSKPQIIEAKTQEVTAPPEPFTDLTNPSLPMVLLPGDSQLQIVPGWFGGSHDYGFGHELQDSNAVCYLVSQADLDVNPGEKWFQTRGPPGVSYYEKLKGAIFCTKTKDGEDGDPKNMIPMSRCGWQVVGQSNEAYKGWFTLTCFNDLDKWCLHPDQPWMITLSSTHTKPEDYCTGQVCDYIRQQQLAASGWFSQCRPLDDLFNNGPELLCRELAFLKDPMRYPIREQHPCLTCQMCQKHDWANVPLIFEPGFSCDGLSNAGKQRSKPAELPHIPCKDDIMVKNCPNHPKNYKLPGYCYY</sequence>
<name>A0A1Y2FQ09_PROLT</name>
<proteinExistence type="predicted"/>
<dbReference type="AlphaFoldDB" id="A0A1Y2FQ09"/>
<organism evidence="2 3">
    <name type="scientific">Protomyces lactucae-debilis</name>
    <dbReference type="NCBI Taxonomy" id="2754530"/>
    <lineage>
        <taxon>Eukaryota</taxon>
        <taxon>Fungi</taxon>
        <taxon>Dikarya</taxon>
        <taxon>Ascomycota</taxon>
        <taxon>Taphrinomycotina</taxon>
        <taxon>Taphrinomycetes</taxon>
        <taxon>Taphrinales</taxon>
        <taxon>Protomycetaceae</taxon>
        <taxon>Protomyces</taxon>
    </lineage>
</organism>
<comment type="caution">
    <text evidence="2">The sequence shown here is derived from an EMBL/GenBank/DDBJ whole genome shotgun (WGS) entry which is preliminary data.</text>
</comment>
<accession>A0A1Y2FQ09</accession>
<protein>
    <submittedName>
        <fullName evidence="2">Uncharacterized protein</fullName>
    </submittedName>
</protein>
<keyword evidence="3" id="KW-1185">Reference proteome</keyword>
<reference evidence="2 3" key="1">
    <citation type="submission" date="2016-07" db="EMBL/GenBank/DDBJ databases">
        <title>Pervasive Adenine N6-methylation of Active Genes in Fungi.</title>
        <authorList>
            <consortium name="DOE Joint Genome Institute"/>
            <person name="Mondo S.J."/>
            <person name="Dannebaum R.O."/>
            <person name="Kuo R.C."/>
            <person name="Labutti K."/>
            <person name="Haridas S."/>
            <person name="Kuo A."/>
            <person name="Salamov A."/>
            <person name="Ahrendt S.R."/>
            <person name="Lipzen A."/>
            <person name="Sullivan W."/>
            <person name="Andreopoulos W.B."/>
            <person name="Clum A."/>
            <person name="Lindquist E."/>
            <person name="Daum C."/>
            <person name="Ramamoorthy G.K."/>
            <person name="Gryganskyi A."/>
            <person name="Culley D."/>
            <person name="Magnuson J.K."/>
            <person name="James T.Y."/>
            <person name="O'Malley M.A."/>
            <person name="Stajich J.E."/>
            <person name="Spatafora J.W."/>
            <person name="Visel A."/>
            <person name="Grigoriev I.V."/>
        </authorList>
    </citation>
    <scope>NUCLEOTIDE SEQUENCE [LARGE SCALE GENOMIC DNA]</scope>
    <source>
        <strain evidence="2 3">12-1054</strain>
    </source>
</reference>
<dbReference type="RefSeq" id="XP_040726578.1">
    <property type="nucleotide sequence ID" value="XM_040866633.1"/>
</dbReference>
<evidence type="ECO:0000313" key="3">
    <source>
        <dbReference type="Proteomes" id="UP000193685"/>
    </source>
</evidence>
<feature type="signal peptide" evidence="1">
    <location>
        <begin position="1"/>
        <end position="24"/>
    </location>
</feature>
<dbReference type="EMBL" id="MCFI01000005">
    <property type="protein sequence ID" value="ORY84795.1"/>
    <property type="molecule type" value="Genomic_DNA"/>
</dbReference>
<evidence type="ECO:0000313" key="2">
    <source>
        <dbReference type="EMBL" id="ORY84795.1"/>
    </source>
</evidence>
<gene>
    <name evidence="2" type="ORF">BCR37DRAFT_251687</name>
</gene>
<dbReference type="Proteomes" id="UP000193685">
    <property type="component" value="Unassembled WGS sequence"/>
</dbReference>
<feature type="chain" id="PRO_5013345125" evidence="1">
    <location>
        <begin position="25"/>
        <end position="349"/>
    </location>
</feature>
<keyword evidence="1" id="KW-0732">Signal</keyword>